<organism evidence="1 2">
    <name type="scientific">Paradesertivirga mongoliensis</name>
    <dbReference type="NCBI Taxonomy" id="2100740"/>
    <lineage>
        <taxon>Bacteria</taxon>
        <taxon>Pseudomonadati</taxon>
        <taxon>Bacteroidota</taxon>
        <taxon>Sphingobacteriia</taxon>
        <taxon>Sphingobacteriales</taxon>
        <taxon>Sphingobacteriaceae</taxon>
        <taxon>Paradesertivirga</taxon>
    </lineage>
</organism>
<dbReference type="Proteomes" id="UP001597387">
    <property type="component" value="Unassembled WGS sequence"/>
</dbReference>
<name>A0ABW4ZI06_9SPHI</name>
<comment type="caution">
    <text evidence="1">The sequence shown here is derived from an EMBL/GenBank/DDBJ whole genome shotgun (WGS) entry which is preliminary data.</text>
</comment>
<gene>
    <name evidence="1" type="ORF">ACFSJU_04550</name>
</gene>
<dbReference type="RefSeq" id="WP_255898835.1">
    <property type="nucleotide sequence ID" value="NZ_JAFMZO010000001.1"/>
</dbReference>
<accession>A0ABW4ZI06</accession>
<dbReference type="Gene3D" id="3.40.50.2000">
    <property type="entry name" value="Glycogen Phosphorylase B"/>
    <property type="match status" value="1"/>
</dbReference>
<reference evidence="2" key="1">
    <citation type="journal article" date="2019" name="Int. J. Syst. Evol. Microbiol.">
        <title>The Global Catalogue of Microorganisms (GCM) 10K type strain sequencing project: providing services to taxonomists for standard genome sequencing and annotation.</title>
        <authorList>
            <consortium name="The Broad Institute Genomics Platform"/>
            <consortium name="The Broad Institute Genome Sequencing Center for Infectious Disease"/>
            <person name="Wu L."/>
            <person name="Ma J."/>
        </authorList>
    </citation>
    <scope>NUCLEOTIDE SEQUENCE [LARGE SCALE GENOMIC DNA]</scope>
    <source>
        <strain evidence="2">KCTC 42217</strain>
    </source>
</reference>
<evidence type="ECO:0000313" key="1">
    <source>
        <dbReference type="EMBL" id="MFD2161651.1"/>
    </source>
</evidence>
<proteinExistence type="predicted"/>
<dbReference type="SUPFAM" id="SSF53756">
    <property type="entry name" value="UDP-Glycosyltransferase/glycogen phosphorylase"/>
    <property type="match status" value="1"/>
</dbReference>
<evidence type="ECO:0000313" key="2">
    <source>
        <dbReference type="Proteomes" id="UP001597387"/>
    </source>
</evidence>
<dbReference type="EMBL" id="JBHUHZ010000001">
    <property type="protein sequence ID" value="MFD2161651.1"/>
    <property type="molecule type" value="Genomic_DNA"/>
</dbReference>
<keyword evidence="2" id="KW-1185">Reference proteome</keyword>
<sequence>MINTKLKHDRRDFRIKKDSLVPNTLSFENSPAFNFVINYPDSEISEFIKLGSIAEAAAKDIRTAARIVANGDLTWCLQTFLNLSRSGSLSLKCSNTLCEDSINIIHSDTLLDFKGRDRHFIVCVQADYPRRQWSHYHIVQNKNQVFRDTSYIPHWVQPGLIKRNASRTGVKRVAYSGQTFNKNLAGSEQAWKKLLEPYGIEFVTLSNESWHDLSEIDVLIGIRSFDSKPFNNKPPSKLFNAWHAGIPFIGGYDSAYKQVGEPGKDYLLVKTQQEALEAILKLQNDPALYDELTSKGRKKALIYNQDTITKIWEDVLTNSVAKRYRIWKERSQYERLRFYLIRNYGLLHHKSKQVIKKLIT</sequence>
<protein>
    <submittedName>
        <fullName evidence="1">Glycosyltransferase</fullName>
    </submittedName>
</protein>